<dbReference type="Proteomes" id="UP000807825">
    <property type="component" value="Unassembled WGS sequence"/>
</dbReference>
<feature type="non-terminal residue" evidence="1">
    <location>
        <position position="1"/>
    </location>
</feature>
<comment type="caution">
    <text evidence="1">The sequence shown here is derived from an EMBL/GenBank/DDBJ whole genome shotgun (WGS) entry which is preliminary data.</text>
</comment>
<reference evidence="1" key="1">
    <citation type="submission" date="2020-07" db="EMBL/GenBank/DDBJ databases">
        <title>Huge and variable diversity of episymbiotic CPR bacteria and DPANN archaea in groundwater ecosystems.</title>
        <authorList>
            <person name="He C.Y."/>
            <person name="Keren R."/>
            <person name="Whittaker M."/>
            <person name="Farag I.F."/>
            <person name="Doudna J."/>
            <person name="Cate J.H.D."/>
            <person name="Banfield J.F."/>
        </authorList>
    </citation>
    <scope>NUCLEOTIDE SEQUENCE</scope>
    <source>
        <strain evidence="1">NC_groundwater_1664_Pr3_B-0.1um_52_9</strain>
    </source>
</reference>
<dbReference type="AlphaFoldDB" id="A0A9D6Z4X3"/>
<gene>
    <name evidence="1" type="ORF">HY912_18450</name>
</gene>
<evidence type="ECO:0000313" key="2">
    <source>
        <dbReference type="Proteomes" id="UP000807825"/>
    </source>
</evidence>
<protein>
    <submittedName>
        <fullName evidence="1">Uncharacterized protein</fullName>
    </submittedName>
</protein>
<proteinExistence type="predicted"/>
<sequence>EGMLDTDLEEMFMDRLSQCALHRAYDTMDGVMEFAREKQVPFLNALEERSAFLKSNTGWLLNRLRIAFVSALRKVRGRVRLLAYLISRAA</sequence>
<accession>A0A9D6Z4X3</accession>
<organism evidence="1 2">
    <name type="scientific">Desulfomonile tiedjei</name>
    <dbReference type="NCBI Taxonomy" id="2358"/>
    <lineage>
        <taxon>Bacteria</taxon>
        <taxon>Pseudomonadati</taxon>
        <taxon>Thermodesulfobacteriota</taxon>
        <taxon>Desulfomonilia</taxon>
        <taxon>Desulfomonilales</taxon>
        <taxon>Desulfomonilaceae</taxon>
        <taxon>Desulfomonile</taxon>
    </lineage>
</organism>
<evidence type="ECO:0000313" key="1">
    <source>
        <dbReference type="EMBL" id="MBI5251474.1"/>
    </source>
</evidence>
<dbReference type="EMBL" id="JACRDE010000485">
    <property type="protein sequence ID" value="MBI5251474.1"/>
    <property type="molecule type" value="Genomic_DNA"/>
</dbReference>
<name>A0A9D6Z4X3_9BACT</name>